<comment type="caution">
    <text evidence="1">The sequence shown here is derived from an EMBL/GenBank/DDBJ whole genome shotgun (WGS) entry which is preliminary data.</text>
</comment>
<dbReference type="RefSeq" id="WP_105909652.1">
    <property type="nucleotide sequence ID" value="NZ_NXGJ01000013.1"/>
</dbReference>
<reference evidence="1 2" key="1">
    <citation type="submission" date="2017-09" db="EMBL/GenBank/DDBJ databases">
        <title>Reassesment of A. cryaerophilus.</title>
        <authorList>
            <person name="Perez-Cataluna A."/>
            <person name="Collado L."/>
            <person name="Salgado O."/>
            <person name="Lefinanco V."/>
            <person name="Figueras M.J."/>
        </authorList>
    </citation>
    <scope>NUCLEOTIDE SEQUENCE [LARGE SCALE GENOMIC DNA]</scope>
    <source>
        <strain evidence="1 2">LMG 9861</strain>
    </source>
</reference>
<accession>A0A2S9SKN3</accession>
<dbReference type="PROSITE" id="PS52050">
    <property type="entry name" value="WYL"/>
    <property type="match status" value="1"/>
</dbReference>
<sequence>MNDIHDTSLETLKLLKYLIENNSICTNQLNTILNNDKSERSNLRQFKTIQYFFKKEFDVDIFEKSSRGCYEVVNKEVLRQSLNFADKKELLSYVKILKEILPNYYEKLDSDLKNEIENSSQKSKELYYFHNNPLEDFSNNHLLKEIEQSITKKRKVNFSYKNINYTDAKPLQIVFMEGNLYLAILTNEELNGGFKFLRINYIQEYKALTTEYNETAIISKAYEFLREFQTPFAWFDSDYKQVKISITEYAKEFFKLKKHLPSQAYKELPDSTAQLTYYVTNYMEIALLVKKWFPHLRIIEPIEWNERFKSEIKQYLESDK</sequence>
<dbReference type="AlphaFoldDB" id="A0A2S9SKN3"/>
<dbReference type="EMBL" id="NXGJ01000013">
    <property type="protein sequence ID" value="PRM87135.1"/>
    <property type="molecule type" value="Genomic_DNA"/>
</dbReference>
<evidence type="ECO:0000313" key="2">
    <source>
        <dbReference type="Proteomes" id="UP000239065"/>
    </source>
</evidence>
<gene>
    <name evidence="1" type="ORF">CJ669_09070</name>
</gene>
<evidence type="ECO:0000313" key="1">
    <source>
        <dbReference type="EMBL" id="PRM87135.1"/>
    </source>
</evidence>
<name>A0A2S9SKN3_9BACT</name>
<dbReference type="Proteomes" id="UP000239065">
    <property type="component" value="Unassembled WGS sequence"/>
</dbReference>
<proteinExistence type="predicted"/>
<organism evidence="1 2">
    <name type="scientific">Aliarcobacter cryaerophilus</name>
    <dbReference type="NCBI Taxonomy" id="28198"/>
    <lineage>
        <taxon>Bacteria</taxon>
        <taxon>Pseudomonadati</taxon>
        <taxon>Campylobacterota</taxon>
        <taxon>Epsilonproteobacteria</taxon>
        <taxon>Campylobacterales</taxon>
        <taxon>Arcobacteraceae</taxon>
        <taxon>Aliarcobacter</taxon>
    </lineage>
</organism>
<protein>
    <submittedName>
        <fullName evidence="1">Uncharacterized protein</fullName>
    </submittedName>
</protein>